<evidence type="ECO:0000256" key="3">
    <source>
        <dbReference type="ARBA" id="ARBA00022884"/>
    </source>
</evidence>
<dbReference type="PANTHER" id="PTHR11758">
    <property type="entry name" value="40S RIBOSOMAL PROTEIN S15A"/>
    <property type="match status" value="1"/>
</dbReference>
<dbReference type="PATRIC" id="fig|443610.3.peg.3445"/>
<dbReference type="Pfam" id="PF00410">
    <property type="entry name" value="Ribosomal_S8"/>
    <property type="match status" value="1"/>
</dbReference>
<keyword evidence="11" id="KW-1185">Reference proteome</keyword>
<name>A0A0F5FVL1_9HYPH</name>
<dbReference type="AlphaFoldDB" id="A0A0F5FVL1"/>
<dbReference type="SUPFAM" id="SSF56047">
    <property type="entry name" value="Ribosomal protein S8"/>
    <property type="match status" value="1"/>
</dbReference>
<organism evidence="10 11">
    <name type="scientific">Devosia geojensis</name>
    <dbReference type="NCBI Taxonomy" id="443610"/>
    <lineage>
        <taxon>Bacteria</taxon>
        <taxon>Pseudomonadati</taxon>
        <taxon>Pseudomonadota</taxon>
        <taxon>Alphaproteobacteria</taxon>
        <taxon>Hyphomicrobiales</taxon>
        <taxon>Devosiaceae</taxon>
        <taxon>Devosia</taxon>
    </lineage>
</organism>
<comment type="caution">
    <text evidence="10">The sequence shown here is derived from an EMBL/GenBank/DDBJ whole genome shotgun (WGS) entry which is preliminary data.</text>
</comment>
<dbReference type="FunFam" id="3.30.1370.30:FF:000002">
    <property type="entry name" value="30S ribosomal protein S8"/>
    <property type="match status" value="1"/>
</dbReference>
<dbReference type="InterPro" id="IPR000630">
    <property type="entry name" value="Ribosomal_uS8"/>
</dbReference>
<dbReference type="GO" id="GO:0006412">
    <property type="term" value="P:translation"/>
    <property type="evidence" value="ECO:0007669"/>
    <property type="project" value="UniProtKB-UniRule"/>
</dbReference>
<reference evidence="10 11" key="1">
    <citation type="submission" date="2015-03" db="EMBL/GenBank/DDBJ databases">
        <authorList>
            <person name="Hassan Y.I."/>
            <person name="Lepp D."/>
            <person name="Li X.-Z."/>
            <person name="Zhou T."/>
        </authorList>
    </citation>
    <scope>NUCLEOTIDE SEQUENCE [LARGE SCALE GENOMIC DNA]</scope>
    <source>
        <strain evidence="10 11">BD-c194</strain>
    </source>
</reference>
<dbReference type="InterPro" id="IPR047863">
    <property type="entry name" value="Ribosomal_uS8_CS"/>
</dbReference>
<keyword evidence="2 8" id="KW-0699">rRNA-binding</keyword>
<evidence type="ECO:0000256" key="1">
    <source>
        <dbReference type="ARBA" id="ARBA00006471"/>
    </source>
</evidence>
<dbReference type="InterPro" id="IPR035987">
    <property type="entry name" value="Ribosomal_uS8_sf"/>
</dbReference>
<evidence type="ECO:0000256" key="2">
    <source>
        <dbReference type="ARBA" id="ARBA00022730"/>
    </source>
</evidence>
<dbReference type="STRING" id="443610.VE25_04785"/>
<dbReference type="Gene3D" id="3.30.1370.30">
    <property type="match status" value="1"/>
</dbReference>
<comment type="subunit">
    <text evidence="7 8">Part of the 30S ribosomal subunit. Contacts proteins S5 and S12.</text>
</comment>
<proteinExistence type="inferred from homology"/>
<comment type="function">
    <text evidence="8">One of the primary rRNA binding proteins, it binds directly to 16S rRNA central domain where it helps coordinate assembly of the platform of the 30S subunit.</text>
</comment>
<dbReference type="PROSITE" id="PS00053">
    <property type="entry name" value="RIBOSOMAL_S8"/>
    <property type="match status" value="1"/>
</dbReference>
<dbReference type="EMBL" id="JZEX01000056">
    <property type="protein sequence ID" value="KKB12873.1"/>
    <property type="molecule type" value="Genomic_DNA"/>
</dbReference>
<gene>
    <name evidence="8" type="primary">rpsH</name>
    <name evidence="10" type="ORF">VE25_04785</name>
</gene>
<keyword evidence="4 8" id="KW-0689">Ribosomal protein</keyword>
<keyword evidence="5 8" id="KW-0687">Ribonucleoprotein</keyword>
<dbReference type="NCBIfam" id="NF001109">
    <property type="entry name" value="PRK00136.1"/>
    <property type="match status" value="1"/>
</dbReference>
<dbReference type="OrthoDB" id="9802617at2"/>
<dbReference type="RefSeq" id="WP_046107461.1">
    <property type="nucleotide sequence ID" value="NZ_JZEX01000056.1"/>
</dbReference>
<evidence type="ECO:0000256" key="9">
    <source>
        <dbReference type="RuleBase" id="RU003660"/>
    </source>
</evidence>
<evidence type="ECO:0000256" key="4">
    <source>
        <dbReference type="ARBA" id="ARBA00022980"/>
    </source>
</evidence>
<dbReference type="GO" id="GO:1990904">
    <property type="term" value="C:ribonucleoprotein complex"/>
    <property type="evidence" value="ECO:0007669"/>
    <property type="project" value="UniProtKB-KW"/>
</dbReference>
<evidence type="ECO:0000256" key="6">
    <source>
        <dbReference type="ARBA" id="ARBA00035258"/>
    </source>
</evidence>
<accession>A0A0F5FVL1</accession>
<evidence type="ECO:0000313" key="10">
    <source>
        <dbReference type="EMBL" id="KKB12873.1"/>
    </source>
</evidence>
<protein>
    <recommendedName>
        <fullName evidence="6 8">Small ribosomal subunit protein uS8</fullName>
    </recommendedName>
</protein>
<dbReference type="HAMAP" id="MF_01302_B">
    <property type="entry name" value="Ribosomal_uS8_B"/>
    <property type="match status" value="1"/>
</dbReference>
<dbReference type="GO" id="GO:0003735">
    <property type="term" value="F:structural constituent of ribosome"/>
    <property type="evidence" value="ECO:0007669"/>
    <property type="project" value="InterPro"/>
</dbReference>
<dbReference type="GO" id="GO:0005840">
    <property type="term" value="C:ribosome"/>
    <property type="evidence" value="ECO:0007669"/>
    <property type="project" value="UniProtKB-KW"/>
</dbReference>
<dbReference type="GO" id="GO:0005737">
    <property type="term" value="C:cytoplasm"/>
    <property type="evidence" value="ECO:0007669"/>
    <property type="project" value="UniProtKB-ARBA"/>
</dbReference>
<evidence type="ECO:0000256" key="5">
    <source>
        <dbReference type="ARBA" id="ARBA00023274"/>
    </source>
</evidence>
<evidence type="ECO:0000256" key="7">
    <source>
        <dbReference type="ARBA" id="ARBA00046740"/>
    </source>
</evidence>
<evidence type="ECO:0000256" key="8">
    <source>
        <dbReference type="HAMAP-Rule" id="MF_01302"/>
    </source>
</evidence>
<dbReference type="Gene3D" id="3.30.1490.10">
    <property type="match status" value="1"/>
</dbReference>
<sequence>MSFSDPIGDMLTRIRNAQMRHKNTVTTPASGLRGRVLDVLQTEGFIRGYSEVKFENGASEYEIELKYSENVPVIREIERVSRPGRRVYASVKNIPSVANGLGVSILSTPKGVMADHEAKAANVGGEVLCRVF</sequence>
<dbReference type="FunFam" id="3.30.1490.10:FF:000001">
    <property type="entry name" value="30S ribosomal protein S8"/>
    <property type="match status" value="1"/>
</dbReference>
<evidence type="ECO:0000313" key="11">
    <source>
        <dbReference type="Proteomes" id="UP000033632"/>
    </source>
</evidence>
<comment type="similarity">
    <text evidence="1 8 9">Belongs to the universal ribosomal protein uS8 family.</text>
</comment>
<dbReference type="GO" id="GO:0019843">
    <property type="term" value="F:rRNA binding"/>
    <property type="evidence" value="ECO:0007669"/>
    <property type="project" value="UniProtKB-UniRule"/>
</dbReference>
<keyword evidence="3 8" id="KW-0694">RNA-binding</keyword>
<dbReference type="Proteomes" id="UP000033632">
    <property type="component" value="Unassembled WGS sequence"/>
</dbReference>